<dbReference type="Proteomes" id="UP000004892">
    <property type="component" value="Unassembled WGS sequence"/>
</dbReference>
<sequence length="353" mass="39925">MKYKSLFLVSSFLLLFTASLWAVPTEVKRIVNKNFKVKPNCELQVNNRYGFIVIKQWNKNEIDFSIEIIGKGENHKVAQRMADQISVDFHNMDKLVQATTQIDRQHNNCKNCGITINYTINVPASAKLNLTNKYGNIQLDETTQPFRADVKYGNLYAAALKGTDNEITIKYGNVELSESEKLSLNIGYGNARMDKMTSLNLISAYSKFNIGTVGSIEMTSKYDRFTIKSIDSFVLSSAYTDFSIDYLGKRFDASSLKYCKVKIADVAQDFSSILIEAAYTNIRIGLDNHYSFMADLYTRYGSIRLNGIKLSDVTLDDDDSRYSKTIRGRVGKQEHPSAKVNISNSYADIIFSK</sequence>
<evidence type="ECO:0000256" key="1">
    <source>
        <dbReference type="SAM" id="SignalP"/>
    </source>
</evidence>
<dbReference type="STRING" id="742817.HMPREF9449_01232"/>
<feature type="signal peptide" evidence="1">
    <location>
        <begin position="1"/>
        <end position="22"/>
    </location>
</feature>
<evidence type="ECO:0000313" key="2">
    <source>
        <dbReference type="EMBL" id="EHP48158.1"/>
    </source>
</evidence>
<dbReference type="HOGENOM" id="CLU_860328_0_0_10"/>
<dbReference type="EMBL" id="ADMC01000018">
    <property type="protein sequence ID" value="EHP48158.1"/>
    <property type="molecule type" value="Genomic_DNA"/>
</dbReference>
<dbReference type="eggNOG" id="COG3595">
    <property type="taxonomic scope" value="Bacteria"/>
</dbReference>
<reference evidence="2 3" key="1">
    <citation type="submission" date="2012-01" db="EMBL/GenBank/DDBJ databases">
        <title>The Genome Sequence of Odoribacter laneus YIT 12061.</title>
        <authorList>
            <consortium name="The Broad Institute Genome Sequencing Platform"/>
            <person name="Earl A."/>
            <person name="Ward D."/>
            <person name="Feldgarden M."/>
            <person name="Gevers D."/>
            <person name="Morotomi M."/>
            <person name="Young S.K."/>
            <person name="Zeng Q."/>
            <person name="Gargeya S."/>
            <person name="Fitzgerald M."/>
            <person name="Haas B."/>
            <person name="Abouelleil A."/>
            <person name="Alvarado L."/>
            <person name="Arachchi H.M."/>
            <person name="Berlin A."/>
            <person name="Chapman S.B."/>
            <person name="Gearin G."/>
            <person name="Goldberg J."/>
            <person name="Griggs A."/>
            <person name="Gujja S."/>
            <person name="Hansen M."/>
            <person name="Heiman D."/>
            <person name="Howarth C."/>
            <person name="Larimer J."/>
            <person name="Lui A."/>
            <person name="MacDonald P.J.P."/>
            <person name="McCowen C."/>
            <person name="Montmayeur A."/>
            <person name="Murphy C."/>
            <person name="Neiman D."/>
            <person name="Pearson M."/>
            <person name="Priest M."/>
            <person name="Roberts A."/>
            <person name="Saif S."/>
            <person name="Shea T."/>
            <person name="Sisk P."/>
            <person name="Stolte C."/>
            <person name="Sykes S."/>
            <person name="Wortman J."/>
            <person name="Nusbaum C."/>
            <person name="Birren B."/>
        </authorList>
    </citation>
    <scope>NUCLEOTIDE SEQUENCE [LARGE SCALE GENOMIC DNA]</scope>
    <source>
        <strain evidence="2 3">YIT 12061</strain>
    </source>
</reference>
<comment type="caution">
    <text evidence="2">The sequence shown here is derived from an EMBL/GenBank/DDBJ whole genome shotgun (WGS) entry which is preliminary data.</text>
</comment>
<keyword evidence="3" id="KW-1185">Reference proteome</keyword>
<gene>
    <name evidence="2" type="ORF">HMPREF9449_01232</name>
</gene>
<dbReference type="AlphaFoldDB" id="H1DG46"/>
<evidence type="ECO:0000313" key="3">
    <source>
        <dbReference type="Proteomes" id="UP000004892"/>
    </source>
</evidence>
<dbReference type="GeneID" id="98068814"/>
<keyword evidence="1" id="KW-0732">Signal</keyword>
<protein>
    <recommendedName>
        <fullName evidence="4">Adhesin domain-containing protein</fullName>
    </recommendedName>
</protein>
<name>H1DG46_9BACT</name>
<dbReference type="RefSeq" id="WP_009136380.1">
    <property type="nucleotide sequence ID" value="NZ_JH594596.1"/>
</dbReference>
<feature type="chain" id="PRO_5003548912" description="Adhesin domain-containing protein" evidence="1">
    <location>
        <begin position="23"/>
        <end position="353"/>
    </location>
</feature>
<organism evidence="2 3">
    <name type="scientific">Odoribacter laneus YIT 12061</name>
    <dbReference type="NCBI Taxonomy" id="742817"/>
    <lineage>
        <taxon>Bacteria</taxon>
        <taxon>Pseudomonadati</taxon>
        <taxon>Bacteroidota</taxon>
        <taxon>Bacteroidia</taxon>
        <taxon>Bacteroidales</taxon>
        <taxon>Odoribacteraceae</taxon>
        <taxon>Odoribacter</taxon>
    </lineage>
</organism>
<accession>H1DG46</accession>
<evidence type="ECO:0008006" key="4">
    <source>
        <dbReference type="Google" id="ProtNLM"/>
    </source>
</evidence>
<dbReference type="PATRIC" id="fig|742817.3.peg.1308"/>
<proteinExistence type="predicted"/>